<feature type="transmembrane region" description="Helical" evidence="1">
    <location>
        <begin position="457"/>
        <end position="475"/>
    </location>
</feature>
<dbReference type="InterPro" id="IPR014550">
    <property type="entry name" value="UCP028704_OpgC"/>
</dbReference>
<evidence type="ECO:0008006" key="4">
    <source>
        <dbReference type="Google" id="ProtNLM"/>
    </source>
</evidence>
<comment type="caution">
    <text evidence="2">The sequence shown here is derived from an EMBL/GenBank/DDBJ whole genome shotgun (WGS) entry which is preliminary data.</text>
</comment>
<feature type="transmembrane region" description="Helical" evidence="1">
    <location>
        <begin position="261"/>
        <end position="279"/>
    </location>
</feature>
<dbReference type="PANTHER" id="PTHR38592:SF3">
    <property type="entry name" value="BLL4819 PROTEIN"/>
    <property type="match status" value="1"/>
</dbReference>
<evidence type="ECO:0000313" key="3">
    <source>
        <dbReference type="Proteomes" id="UP000198795"/>
    </source>
</evidence>
<protein>
    <recommendedName>
        <fullName evidence="4">OpgC domain-containing protein</fullName>
    </recommendedName>
</protein>
<feature type="transmembrane region" description="Helical" evidence="1">
    <location>
        <begin position="131"/>
        <end position="151"/>
    </location>
</feature>
<feature type="transmembrane region" description="Helical" evidence="1">
    <location>
        <begin position="310"/>
        <end position="330"/>
    </location>
</feature>
<keyword evidence="1" id="KW-0472">Membrane</keyword>
<keyword evidence="1" id="KW-0812">Transmembrane</keyword>
<dbReference type="EMBL" id="FNJC01000003">
    <property type="protein sequence ID" value="SDP11276.1"/>
    <property type="molecule type" value="Genomic_DNA"/>
</dbReference>
<evidence type="ECO:0000313" key="2">
    <source>
        <dbReference type="EMBL" id="SDP11276.1"/>
    </source>
</evidence>
<feature type="transmembrane region" description="Helical" evidence="1">
    <location>
        <begin position="200"/>
        <end position="224"/>
    </location>
</feature>
<accession>A0A1H0Q3K0</accession>
<feature type="transmembrane region" description="Helical" evidence="1">
    <location>
        <begin position="425"/>
        <end position="445"/>
    </location>
</feature>
<keyword evidence="3" id="KW-1185">Reference proteome</keyword>
<dbReference type="Pfam" id="PF10129">
    <property type="entry name" value="OpgC_C"/>
    <property type="match status" value="1"/>
</dbReference>
<feature type="transmembrane region" description="Helical" evidence="1">
    <location>
        <begin position="157"/>
        <end position="179"/>
    </location>
</feature>
<dbReference type="PANTHER" id="PTHR38592">
    <property type="entry name" value="BLL4819 PROTEIN"/>
    <property type="match status" value="1"/>
</dbReference>
<organism evidence="2 3">
    <name type="scientific">Filomicrobium insigne</name>
    <dbReference type="NCBI Taxonomy" id="418854"/>
    <lineage>
        <taxon>Bacteria</taxon>
        <taxon>Pseudomonadati</taxon>
        <taxon>Pseudomonadota</taxon>
        <taxon>Alphaproteobacteria</taxon>
        <taxon>Hyphomicrobiales</taxon>
        <taxon>Hyphomicrobiaceae</taxon>
        <taxon>Filomicrobium</taxon>
    </lineage>
</organism>
<sequence>MFVIGANSTQFTAFGSSAAEFNPPGSQGRLLESASWNAHRRASAGPHRTCAPNGHRSSDDSESMRAWWQKLAVATQVGNPAVSPAILELRKRPNRYLRAGYLTVKAATAGNISLMQKSQAPVQKRDVRIDFFRGLALLFIFVDHIPGNWLADLTMRNFGFADAAEVFVFLAGFSALLAYSKTFEKEGFRSGTSRVGRRIFDLYVWHIGTVVVSLLLLSAAALFFSQPNYLNHIGLQYFINYPSHAIPQAAVLYYQQNMLNILPLYILLLAWFPVMYWLLRRSHALVLIISAAIWLAAYAGGLGLPGHPVWGWFFNPFAWQLLLTLGAVAADRVRRNMPLYEAVLLPPAAAYALFACLLVAPWTRIPGLESTRLLPGDLLGAIDKTNLSPLRILHIVALGYIVAACVPASARWLTSPGAGVISRCGQHSLEVFCLGTLLSFSGWVVMQEAGTDLTTQIAVNTIGISVLGVTAWYLAQRKLGRSVGLVWPSVPLFNRVLLPPSR</sequence>
<reference evidence="2 3" key="1">
    <citation type="submission" date="2016-10" db="EMBL/GenBank/DDBJ databases">
        <authorList>
            <person name="Varghese N."/>
            <person name="Submissions S."/>
        </authorList>
    </citation>
    <scope>NUCLEOTIDE SEQUENCE [LARGE SCALE GENOMIC DNA]</scope>
    <source>
        <strain evidence="2 3">CGMCC 1.6497</strain>
    </source>
</reference>
<gene>
    <name evidence="2" type="ORF">SAMN04488061_2218</name>
</gene>
<feature type="transmembrane region" description="Helical" evidence="1">
    <location>
        <begin position="284"/>
        <end position="304"/>
    </location>
</feature>
<keyword evidence="1" id="KW-1133">Transmembrane helix</keyword>
<dbReference type="RefSeq" id="WP_090228745.1">
    <property type="nucleotide sequence ID" value="NZ_FNJC01000003.1"/>
</dbReference>
<feature type="transmembrane region" description="Helical" evidence="1">
    <location>
        <begin position="342"/>
        <end position="363"/>
    </location>
</feature>
<feature type="transmembrane region" description="Helical" evidence="1">
    <location>
        <begin position="392"/>
        <end position="413"/>
    </location>
</feature>
<dbReference type="Proteomes" id="UP000198795">
    <property type="component" value="Unassembled WGS sequence"/>
</dbReference>
<proteinExistence type="predicted"/>
<evidence type="ECO:0000256" key="1">
    <source>
        <dbReference type="SAM" id="Phobius"/>
    </source>
</evidence>
<name>A0A1H0Q3K0_9HYPH</name>